<evidence type="ECO:0000313" key="3">
    <source>
        <dbReference type="Proteomes" id="UP000299102"/>
    </source>
</evidence>
<gene>
    <name evidence="2" type="ORF">EVAR_100527_1</name>
</gene>
<accession>A0A4C2A778</accession>
<comment type="caution">
    <text evidence="2">The sequence shown here is derived from an EMBL/GenBank/DDBJ whole genome shotgun (WGS) entry which is preliminary data.</text>
</comment>
<feature type="region of interest" description="Disordered" evidence="1">
    <location>
        <begin position="74"/>
        <end position="127"/>
    </location>
</feature>
<feature type="region of interest" description="Disordered" evidence="1">
    <location>
        <begin position="162"/>
        <end position="183"/>
    </location>
</feature>
<name>A0A4C2A778_EUMVA</name>
<evidence type="ECO:0000313" key="2">
    <source>
        <dbReference type="EMBL" id="GBP95173.1"/>
    </source>
</evidence>
<organism evidence="2 3">
    <name type="scientific">Eumeta variegata</name>
    <name type="common">Bagworm moth</name>
    <name type="synonym">Eumeta japonica</name>
    <dbReference type="NCBI Taxonomy" id="151549"/>
    <lineage>
        <taxon>Eukaryota</taxon>
        <taxon>Metazoa</taxon>
        <taxon>Ecdysozoa</taxon>
        <taxon>Arthropoda</taxon>
        <taxon>Hexapoda</taxon>
        <taxon>Insecta</taxon>
        <taxon>Pterygota</taxon>
        <taxon>Neoptera</taxon>
        <taxon>Endopterygota</taxon>
        <taxon>Lepidoptera</taxon>
        <taxon>Glossata</taxon>
        <taxon>Ditrysia</taxon>
        <taxon>Tineoidea</taxon>
        <taxon>Psychidae</taxon>
        <taxon>Oiketicinae</taxon>
        <taxon>Eumeta</taxon>
    </lineage>
</organism>
<sequence length="183" mass="20025">MGTAAKAKRRGGVGKGLFDSLISLLDLVPGTVSNVPVVVRHHVSIPVTLVPLFHGSNILMELFPLFLTQINKLPPPRRRSPDGGASGGGERANGGEAGANPWLGSSGRRLRANRRNDSGPCSGPRRGWHVRHPAFVLGLANEGSRSIQNWITSKIQAREKQENEYRVKHREETRADARVHKLR</sequence>
<dbReference type="AlphaFoldDB" id="A0A4C2A778"/>
<evidence type="ECO:0000256" key="1">
    <source>
        <dbReference type="SAM" id="MobiDB-lite"/>
    </source>
</evidence>
<dbReference type="EMBL" id="BGZK01002593">
    <property type="protein sequence ID" value="GBP95173.1"/>
    <property type="molecule type" value="Genomic_DNA"/>
</dbReference>
<reference evidence="2 3" key="1">
    <citation type="journal article" date="2019" name="Commun. Biol.">
        <title>The bagworm genome reveals a unique fibroin gene that provides high tensile strength.</title>
        <authorList>
            <person name="Kono N."/>
            <person name="Nakamura H."/>
            <person name="Ohtoshi R."/>
            <person name="Tomita M."/>
            <person name="Numata K."/>
            <person name="Arakawa K."/>
        </authorList>
    </citation>
    <scope>NUCLEOTIDE SEQUENCE [LARGE SCALE GENOMIC DNA]</scope>
</reference>
<proteinExistence type="predicted"/>
<feature type="compositionally biased region" description="Gly residues" evidence="1">
    <location>
        <begin position="84"/>
        <end position="97"/>
    </location>
</feature>
<protein>
    <submittedName>
        <fullName evidence="2">Uncharacterized protein</fullName>
    </submittedName>
</protein>
<keyword evidence="3" id="KW-1185">Reference proteome</keyword>
<dbReference type="Proteomes" id="UP000299102">
    <property type="component" value="Unassembled WGS sequence"/>
</dbReference>